<dbReference type="EMBL" id="FOSH01000005">
    <property type="protein sequence ID" value="SFK15000.1"/>
    <property type="molecule type" value="Genomic_DNA"/>
</dbReference>
<dbReference type="RefSeq" id="WP_091712384.1">
    <property type="nucleotide sequence ID" value="NZ_FOSH01000005.1"/>
</dbReference>
<evidence type="ECO:0000313" key="3">
    <source>
        <dbReference type="EMBL" id="SFK15000.1"/>
    </source>
</evidence>
<evidence type="ECO:0000256" key="2">
    <source>
        <dbReference type="SAM" id="SignalP"/>
    </source>
</evidence>
<name>A0A1I3X606_9GAMM</name>
<dbReference type="InterPro" id="IPR019734">
    <property type="entry name" value="TPR_rpt"/>
</dbReference>
<dbReference type="OrthoDB" id="6196966at2"/>
<feature type="region of interest" description="Disordered" evidence="1">
    <location>
        <begin position="25"/>
        <end position="75"/>
    </location>
</feature>
<dbReference type="STRING" id="45496.SAMN04488079_105228"/>
<gene>
    <name evidence="3" type="ORF">SAMN04488079_105228</name>
</gene>
<sequence length="184" mass="20124">MTNYVSRLFVTGLILSVLAACTTTPYQPSQPPVDDRSSPPSQQPAPETKAYPPVEEAIPGQSIPSDQVPAPQAQLPQKQSSAVIALLDRAEQARVSGDLRSAQNNLQRAQRIAPRDPKVYYSLAQTHMSLEDYDLAEQVALKGVSLSSGNQVLLKRFWQLITEIRLRAGDVSGAEVAKLRAQKY</sequence>
<accession>A0A1I3X606</accession>
<dbReference type="Proteomes" id="UP000198924">
    <property type="component" value="Unassembled WGS sequence"/>
</dbReference>
<evidence type="ECO:0000256" key="1">
    <source>
        <dbReference type="SAM" id="MobiDB-lite"/>
    </source>
</evidence>
<dbReference type="AlphaFoldDB" id="A0A1I3X606"/>
<dbReference type="SMART" id="SM00028">
    <property type="entry name" value="TPR"/>
    <property type="match status" value="2"/>
</dbReference>
<dbReference type="PROSITE" id="PS51257">
    <property type="entry name" value="PROKAR_LIPOPROTEIN"/>
    <property type="match status" value="1"/>
</dbReference>
<dbReference type="InterPro" id="IPR011990">
    <property type="entry name" value="TPR-like_helical_dom_sf"/>
</dbReference>
<protein>
    <submittedName>
        <fullName evidence="3">Tetratricopeptide repeat</fullName>
    </submittedName>
</protein>
<keyword evidence="4" id="KW-1185">Reference proteome</keyword>
<feature type="signal peptide" evidence="2">
    <location>
        <begin position="1"/>
        <end position="19"/>
    </location>
</feature>
<dbReference type="SUPFAM" id="SSF48452">
    <property type="entry name" value="TPR-like"/>
    <property type="match status" value="1"/>
</dbReference>
<reference evidence="4" key="1">
    <citation type="submission" date="2016-10" db="EMBL/GenBank/DDBJ databases">
        <authorList>
            <person name="Varghese N."/>
            <person name="Submissions S."/>
        </authorList>
    </citation>
    <scope>NUCLEOTIDE SEQUENCE [LARGE SCALE GENOMIC DNA]</scope>
    <source>
        <strain evidence="4">DSM 11578</strain>
    </source>
</reference>
<dbReference type="Gene3D" id="1.25.40.10">
    <property type="entry name" value="Tetratricopeptide repeat domain"/>
    <property type="match status" value="1"/>
</dbReference>
<keyword evidence="2" id="KW-0732">Signal</keyword>
<organism evidence="3 4">
    <name type="scientific">Methylophaga sulfidovorans</name>
    <dbReference type="NCBI Taxonomy" id="45496"/>
    <lineage>
        <taxon>Bacteria</taxon>
        <taxon>Pseudomonadati</taxon>
        <taxon>Pseudomonadota</taxon>
        <taxon>Gammaproteobacteria</taxon>
        <taxon>Thiotrichales</taxon>
        <taxon>Piscirickettsiaceae</taxon>
        <taxon>Methylophaga</taxon>
    </lineage>
</organism>
<feature type="chain" id="PRO_5011464522" evidence="2">
    <location>
        <begin position="20"/>
        <end position="184"/>
    </location>
</feature>
<proteinExistence type="predicted"/>
<evidence type="ECO:0000313" key="4">
    <source>
        <dbReference type="Proteomes" id="UP000198924"/>
    </source>
</evidence>